<comment type="caution">
    <text evidence="3">The sequence shown here is derived from an EMBL/GenBank/DDBJ whole genome shotgun (WGS) entry which is preliminary data.</text>
</comment>
<protein>
    <submittedName>
        <fullName evidence="3">Uncharacterized protein</fullName>
    </submittedName>
</protein>
<reference evidence="3 4" key="1">
    <citation type="submission" date="2019-03" db="EMBL/GenBank/DDBJ databases">
        <title>Jiella endophytica sp. nov., a novel endophytic bacterium isolated from root of Ficus microcarpa Linn. f.</title>
        <authorList>
            <person name="Tuo L."/>
        </authorList>
    </citation>
    <scope>NUCLEOTIDE SEQUENCE [LARGE SCALE GENOMIC DNA]</scope>
    <source>
        <strain evidence="3 4">CBS5Q-3</strain>
    </source>
</reference>
<keyword evidence="2" id="KW-0812">Transmembrane</keyword>
<keyword evidence="2" id="KW-0472">Membrane</keyword>
<evidence type="ECO:0000313" key="3">
    <source>
        <dbReference type="EMBL" id="TFF21650.1"/>
    </source>
</evidence>
<keyword evidence="2" id="KW-1133">Transmembrane helix</keyword>
<feature type="transmembrane region" description="Helical" evidence="2">
    <location>
        <begin position="6"/>
        <end position="30"/>
    </location>
</feature>
<organism evidence="3 4">
    <name type="scientific">Jiella endophytica</name>
    <dbReference type="NCBI Taxonomy" id="2558362"/>
    <lineage>
        <taxon>Bacteria</taxon>
        <taxon>Pseudomonadati</taxon>
        <taxon>Pseudomonadota</taxon>
        <taxon>Alphaproteobacteria</taxon>
        <taxon>Hyphomicrobiales</taxon>
        <taxon>Aurantimonadaceae</taxon>
        <taxon>Jiella</taxon>
    </lineage>
</organism>
<dbReference type="EMBL" id="SOZD01000004">
    <property type="protein sequence ID" value="TFF21650.1"/>
    <property type="molecule type" value="Genomic_DNA"/>
</dbReference>
<evidence type="ECO:0000256" key="1">
    <source>
        <dbReference type="SAM" id="MobiDB-lite"/>
    </source>
</evidence>
<sequence length="365" mass="39496">MNVFVDIAIAVIFVFATIGLMTTAIAEAIASFMKTRAKTLAGQLRDLLGDSEITERFYGNALIRLDRQGEDRMSKKMFEETHPSYISPKAFARSLTMALSDKSVATGIIPDPATILTSISQSISALPPSSLRDFGRAALIDAQGSLDRFETALADRYDETMMRLSGEFKRRQQCVTFLIGFALAAALNIDVIAYAKRLQLDEELRERAVATATAYAELCQASNCVGQAPEFEHLSEDASEEIAAGAKALSEDLKRLNAQLGEAALGWNACSWRAFWDGLNVTLARENCPAPAATAAKSGDDPGEGRFVASVASLFSWLIAAFAAILGAPFWFDILSKFIRLRGTGDKPGEATAENRQTEQGRGDA</sequence>
<accession>A0A4Y8RHN7</accession>
<feature type="region of interest" description="Disordered" evidence="1">
    <location>
        <begin position="346"/>
        <end position="365"/>
    </location>
</feature>
<dbReference type="Proteomes" id="UP000298179">
    <property type="component" value="Unassembled WGS sequence"/>
</dbReference>
<gene>
    <name evidence="3" type="ORF">E3C22_13220</name>
</gene>
<evidence type="ECO:0000256" key="2">
    <source>
        <dbReference type="SAM" id="Phobius"/>
    </source>
</evidence>
<dbReference type="OrthoDB" id="6286374at2"/>
<feature type="compositionally biased region" description="Basic and acidic residues" evidence="1">
    <location>
        <begin position="356"/>
        <end position="365"/>
    </location>
</feature>
<feature type="transmembrane region" description="Helical" evidence="2">
    <location>
        <begin position="174"/>
        <end position="195"/>
    </location>
</feature>
<dbReference type="AlphaFoldDB" id="A0A4Y8RHN7"/>
<evidence type="ECO:0000313" key="4">
    <source>
        <dbReference type="Proteomes" id="UP000298179"/>
    </source>
</evidence>
<dbReference type="RefSeq" id="WP_134762533.1">
    <property type="nucleotide sequence ID" value="NZ_SOZD01000004.1"/>
</dbReference>
<name>A0A4Y8RHN7_9HYPH</name>
<keyword evidence="4" id="KW-1185">Reference proteome</keyword>
<proteinExistence type="predicted"/>
<feature type="transmembrane region" description="Helical" evidence="2">
    <location>
        <begin position="307"/>
        <end position="332"/>
    </location>
</feature>